<dbReference type="Proteomes" id="UP000245934">
    <property type="component" value="Unassembled WGS sequence"/>
</dbReference>
<dbReference type="RefSeq" id="WP_109941579.1">
    <property type="nucleotide sequence ID" value="NZ_CP176366.1"/>
</dbReference>
<dbReference type="Gene3D" id="3.40.50.150">
    <property type="entry name" value="Vaccinia Virus protein VP39"/>
    <property type="match status" value="1"/>
</dbReference>
<evidence type="ECO:0000313" key="3">
    <source>
        <dbReference type="Proteomes" id="UP000245934"/>
    </source>
</evidence>
<evidence type="ECO:0000313" key="2">
    <source>
        <dbReference type="EMBL" id="PWR71809.1"/>
    </source>
</evidence>
<dbReference type="InterPro" id="IPR011990">
    <property type="entry name" value="TPR-like_helical_dom_sf"/>
</dbReference>
<dbReference type="EMBL" id="QGMZ01000029">
    <property type="protein sequence ID" value="PWR71809.1"/>
    <property type="molecule type" value="Genomic_DNA"/>
</dbReference>
<evidence type="ECO:0000259" key="1">
    <source>
        <dbReference type="PROSITE" id="PS50123"/>
    </source>
</evidence>
<dbReference type="GeneID" id="97610720"/>
<dbReference type="SUPFAM" id="SSF53335">
    <property type="entry name" value="S-adenosyl-L-methionine-dependent methyltransferases"/>
    <property type="match status" value="1"/>
</dbReference>
<dbReference type="InterPro" id="IPR029063">
    <property type="entry name" value="SAM-dependent_MTases_sf"/>
</dbReference>
<name>A0A2V2MWP4_9EURY</name>
<dbReference type="SMART" id="SM00028">
    <property type="entry name" value="TPR"/>
    <property type="match status" value="3"/>
</dbReference>
<dbReference type="InterPro" id="IPR050903">
    <property type="entry name" value="Bact_Chemotaxis_MeTrfase"/>
</dbReference>
<comment type="caution">
    <text evidence="2">The sequence shown here is derived from an EMBL/GenBank/DDBJ whole genome shotgun (WGS) entry which is preliminary data.</text>
</comment>
<dbReference type="GO" id="GO:0008757">
    <property type="term" value="F:S-adenosylmethionine-dependent methyltransferase activity"/>
    <property type="evidence" value="ECO:0007669"/>
    <property type="project" value="InterPro"/>
</dbReference>
<reference evidence="2 3" key="1">
    <citation type="submission" date="2018-05" db="EMBL/GenBank/DDBJ databases">
        <title>Draft genome of Methanospirillum stamsii Pt1.</title>
        <authorList>
            <person name="Dueholm M.S."/>
            <person name="Nielsen P.H."/>
            <person name="Bakmann L.F."/>
            <person name="Otzen D.E."/>
        </authorList>
    </citation>
    <scope>NUCLEOTIDE SEQUENCE [LARGE SCALE GENOMIC DNA]</scope>
    <source>
        <strain evidence="2 3">Pt1</strain>
    </source>
</reference>
<proteinExistence type="predicted"/>
<dbReference type="PANTHER" id="PTHR24422">
    <property type="entry name" value="CHEMOTAXIS PROTEIN METHYLTRANSFERASE"/>
    <property type="match status" value="1"/>
</dbReference>
<accession>A0A2V2MWP4</accession>
<dbReference type="OrthoDB" id="10657at2157"/>
<dbReference type="Gene3D" id="1.25.40.10">
    <property type="entry name" value="Tetratricopeptide repeat domain"/>
    <property type="match status" value="1"/>
</dbReference>
<dbReference type="InterPro" id="IPR019734">
    <property type="entry name" value="TPR_rpt"/>
</dbReference>
<dbReference type="Pfam" id="PF01739">
    <property type="entry name" value="CheR"/>
    <property type="match status" value="1"/>
</dbReference>
<dbReference type="PANTHER" id="PTHR24422:SF10">
    <property type="entry name" value="CHEMOTAXIS PROTEIN METHYLTRANSFERASE 2"/>
    <property type="match status" value="1"/>
</dbReference>
<feature type="domain" description="CheR-type methyltransferase" evidence="1">
    <location>
        <begin position="10"/>
        <end position="283"/>
    </location>
</feature>
<dbReference type="AlphaFoldDB" id="A0A2V2MWP4"/>
<dbReference type="PRINTS" id="PR00996">
    <property type="entry name" value="CHERMTFRASE"/>
</dbReference>
<organism evidence="2 3">
    <name type="scientific">Methanospirillum stamsii</name>
    <dbReference type="NCBI Taxonomy" id="1277351"/>
    <lineage>
        <taxon>Archaea</taxon>
        <taxon>Methanobacteriati</taxon>
        <taxon>Methanobacteriota</taxon>
        <taxon>Stenosarchaea group</taxon>
        <taxon>Methanomicrobia</taxon>
        <taxon>Methanomicrobiales</taxon>
        <taxon>Methanospirillaceae</taxon>
        <taxon>Methanospirillum</taxon>
    </lineage>
</organism>
<dbReference type="PROSITE" id="PS50123">
    <property type="entry name" value="CHER"/>
    <property type="match status" value="1"/>
</dbReference>
<dbReference type="InterPro" id="IPR022642">
    <property type="entry name" value="CheR_C"/>
</dbReference>
<dbReference type="InterPro" id="IPR000780">
    <property type="entry name" value="CheR_MeTrfase"/>
</dbReference>
<dbReference type="SUPFAM" id="SSF48452">
    <property type="entry name" value="TPR-like"/>
    <property type="match status" value="1"/>
</dbReference>
<gene>
    <name evidence="2" type="ORF">DLD82_13090</name>
</gene>
<sequence>MNEFVDSTIIQTIKDLIISHTGILFNERHEQDLVRHIIRTCEEIDVPVDSCIHKLSDKTFTQHFLEKIIKRITIGETYFFRDKNLFLYLKDILLPDLIRERRKTNKLYLRIWSAACSSGEEPYSLAILLRYLLLDIADWDIYLLATDINQGMIDRALTGEYSRWSFRDEPLVSIGQYFTPTPDNRLKIDECIKSMVRFECRNLIQDSFMYHSLGPSSLDIILCRNVLMYFSPSQAQGVVLHLAETLRNDGFLIVSPQEIGIINNPYLNLFHHGQVFLHVKGKKQLKEAEIHINSPKPESVSDFHQIEFLHNEHEDSFYELTSEKKYPELGFVKPSKLPANPELEKNLFDALITENRLDDAGEIVNQKGFLSGYGDVTREMGILIKAYAGLGDYEKALGWSDRLISQDPLNPKPYLIKAAVLDENGFRDHAIQLLRQSLYADPDYLPAHLSIAGIYMNLGKSDLARHHYSIAIQILETMPEIQVLEETEGIPADKMKDMIRILLKE</sequence>
<protein>
    <recommendedName>
        <fullName evidence="1">CheR-type methyltransferase domain-containing protein</fullName>
    </recommendedName>
</protein>
<dbReference type="SMART" id="SM00138">
    <property type="entry name" value="MeTrc"/>
    <property type="match status" value="1"/>
</dbReference>
<keyword evidence="3" id="KW-1185">Reference proteome</keyword>